<name>A0A834PC55_VESPE</name>
<protein>
    <submittedName>
        <fullName evidence="1">Uncharacterized protein</fullName>
    </submittedName>
</protein>
<organism evidence="1 2">
    <name type="scientific">Vespula pensylvanica</name>
    <name type="common">Western yellow jacket</name>
    <name type="synonym">Wasp</name>
    <dbReference type="NCBI Taxonomy" id="30213"/>
    <lineage>
        <taxon>Eukaryota</taxon>
        <taxon>Metazoa</taxon>
        <taxon>Ecdysozoa</taxon>
        <taxon>Arthropoda</taxon>
        <taxon>Hexapoda</taxon>
        <taxon>Insecta</taxon>
        <taxon>Pterygota</taxon>
        <taxon>Neoptera</taxon>
        <taxon>Endopterygota</taxon>
        <taxon>Hymenoptera</taxon>
        <taxon>Apocrita</taxon>
        <taxon>Aculeata</taxon>
        <taxon>Vespoidea</taxon>
        <taxon>Vespidae</taxon>
        <taxon>Vespinae</taxon>
        <taxon>Vespula</taxon>
    </lineage>
</organism>
<dbReference type="AlphaFoldDB" id="A0A834PC55"/>
<reference evidence="1" key="1">
    <citation type="journal article" date="2020" name="G3 (Bethesda)">
        <title>High-Quality Assemblies for Three Invasive Social Wasps from the &lt;i&gt;Vespula&lt;/i&gt; Genus.</title>
        <authorList>
            <person name="Harrop T.W.R."/>
            <person name="Guhlin J."/>
            <person name="McLaughlin G.M."/>
            <person name="Permina E."/>
            <person name="Stockwell P."/>
            <person name="Gilligan J."/>
            <person name="Le Lec M.F."/>
            <person name="Gruber M.A.M."/>
            <person name="Quinn O."/>
            <person name="Lovegrove M."/>
            <person name="Duncan E.J."/>
            <person name="Remnant E.J."/>
            <person name="Van Eeckhoven J."/>
            <person name="Graham B."/>
            <person name="Knapp R.A."/>
            <person name="Langford K.W."/>
            <person name="Kronenberg Z."/>
            <person name="Press M.O."/>
            <person name="Eacker S.M."/>
            <person name="Wilson-Rankin E.E."/>
            <person name="Purcell J."/>
            <person name="Lester P.J."/>
            <person name="Dearden P.K."/>
        </authorList>
    </citation>
    <scope>NUCLEOTIDE SEQUENCE</scope>
    <source>
        <strain evidence="1">Volc-1</strain>
    </source>
</reference>
<sequence length="165" mass="17563">MLHVACKFDAASVAVSPPRLRAAEKKAEVFFVSLLLASAYSHGFLPSSECVVSQGRLNLPESNCKRKHGVYTELICSITGAHSVLNNLCDRELLVGGTIIQEGHTSISETLASSKQQQQLAPAPAAAAAGAATIDFQHVANQTLSLVDHLLSHTNLSQFHSFPDS</sequence>
<keyword evidence="2" id="KW-1185">Reference proteome</keyword>
<evidence type="ECO:0000313" key="2">
    <source>
        <dbReference type="Proteomes" id="UP000600918"/>
    </source>
</evidence>
<dbReference type="EMBL" id="JACSDY010000002">
    <property type="protein sequence ID" value="KAF7435415.1"/>
    <property type="molecule type" value="Genomic_DNA"/>
</dbReference>
<proteinExistence type="predicted"/>
<accession>A0A834PC55</accession>
<comment type="caution">
    <text evidence="1">The sequence shown here is derived from an EMBL/GenBank/DDBJ whole genome shotgun (WGS) entry which is preliminary data.</text>
</comment>
<evidence type="ECO:0000313" key="1">
    <source>
        <dbReference type="EMBL" id="KAF7435415.1"/>
    </source>
</evidence>
<dbReference type="Proteomes" id="UP000600918">
    <property type="component" value="Unassembled WGS sequence"/>
</dbReference>
<gene>
    <name evidence="1" type="ORF">H0235_003606</name>
</gene>